<dbReference type="Proteomes" id="UP000467700">
    <property type="component" value="Unassembled WGS sequence"/>
</dbReference>
<dbReference type="PANTHER" id="PTHR46116">
    <property type="entry name" value="(E3-INDEPENDENT) E2 UBIQUITIN-CONJUGATING ENZYME"/>
    <property type="match status" value="1"/>
</dbReference>
<evidence type="ECO:0000256" key="1">
    <source>
        <dbReference type="ARBA" id="ARBA00022679"/>
    </source>
</evidence>
<dbReference type="FunFam" id="3.10.110.10:FF:000094">
    <property type="entry name" value="Probable ubiquitin-conjugating enzyme E2 23"/>
    <property type="match status" value="1"/>
</dbReference>
<feature type="domain" description="UBC core" evidence="4">
    <location>
        <begin position="696"/>
        <end position="863"/>
    </location>
</feature>
<comment type="caution">
    <text evidence="5">The sequence shown here is derived from an EMBL/GenBank/DDBJ whole genome shotgun (WGS) entry which is preliminary data.</text>
</comment>
<dbReference type="PANTHER" id="PTHR46116:SF15">
    <property type="entry name" value="(E3-INDEPENDENT) E2 UBIQUITIN-CONJUGATING ENZYME"/>
    <property type="match status" value="1"/>
</dbReference>
<evidence type="ECO:0000256" key="2">
    <source>
        <dbReference type="ARBA" id="ARBA00022786"/>
    </source>
</evidence>
<reference evidence="5 6" key="1">
    <citation type="submission" date="2020-01" db="EMBL/GenBank/DDBJ databases">
        <authorList>
            <person name="Gupta K D."/>
        </authorList>
    </citation>
    <scope>NUCLEOTIDE SEQUENCE [LARGE SCALE GENOMIC DNA]</scope>
</reference>
<sequence>MPAPSSKTSSGTKLFQQDIVQKISAPEYTGIVLRCWHDAEEDQPPIPHADPLMRPLTYGEVGVSFVSHGATREILPESSLRLVDRTLQPGDYCKRSFDDVRSGVVKKITTKARVAHAISDVKVDRWLSLEDVEDRLEAELGDYILNDDWIGQVVEVFDEYIVQVGSGRLVRLPELGSRLSVGESGPNILPPIVLGADDLDSTGSAKDTVIAVKHNTYAITWLALNQSLPPAESEKRPRPKRFWHGEDLSQLTLVRMPSDLEMRAGDRVRLKNTTNMPVTFHGNASDPTGVVQVQQFVVKETMSTVEILWQDGTRETLKSTKVIPYLNPDEYDCWPGDHVVWKNEGETRPAIVQSVNAVDRTAMILFPDTGKIELASLLELDPHGNSDVNAATGHEEFGVRHGDFVFIHATGTTNGMEPPKVPRIGEIEPWVRESPFVDGEFAGWRKALHDIGVEVAAQRGISYVNEKPIQQPEKGNSQLHWCGEVTALHLDGTVEVTHPDFSVASYPLTRLTRLYDGLEQLQDEGWDDDGEEGDIDDGAETWAMDEDGKWQPEYGDDEWEDVSSTGAVADLVDILDEDSMDEDELMEDLPSHPDLEDELQMAPGTENPWNLGPDLKQGQPTTPPSSTLPPDEDISTATPTQQSRNDEAVKDEDEPMKGESSSNAHAGLDWNRFEILPSAPVDHAFYSSPHAQPPKSFLARLRREYRALESSLPESIVVRAFEDRTDLLRSLIIGPANTPYEDAPFVIDWMLDSNFPNSPPIAHFLSWTNGNGRVNPNLYEEGKVCLSILGTWTGDKTEVWSPARSSILQALVSIQGLVLVKEPWFCEPAYDKLRGTEEGTVNSRLYSEKAYVLSRGFVRRALEIPLGGLESEISKLYHEKGYLRKVIDDAQNLIQKSRDNAPLAKEDQDLAVPRLTTGGIITLERTLIKLQGLLDKSGQ</sequence>
<dbReference type="EMBL" id="CACVBS010000002">
    <property type="protein sequence ID" value="CAA7258629.1"/>
    <property type="molecule type" value="Genomic_DNA"/>
</dbReference>
<keyword evidence="2" id="KW-0833">Ubl conjugation pathway</keyword>
<feature type="compositionally biased region" description="Acidic residues" evidence="3">
    <location>
        <begin position="523"/>
        <end position="545"/>
    </location>
</feature>
<accession>A0A8S0WC52</accession>
<dbReference type="CDD" id="cd23837">
    <property type="entry name" value="UBCc_UBE2O"/>
    <property type="match status" value="1"/>
</dbReference>
<dbReference type="SUPFAM" id="SSF54495">
    <property type="entry name" value="UBC-like"/>
    <property type="match status" value="1"/>
</dbReference>
<dbReference type="PROSITE" id="PS50127">
    <property type="entry name" value="UBC_2"/>
    <property type="match status" value="1"/>
</dbReference>
<protein>
    <recommendedName>
        <fullName evidence="4">UBC core domain-containing protein</fullName>
    </recommendedName>
</protein>
<dbReference type="InterPro" id="IPR000608">
    <property type="entry name" value="UBC"/>
</dbReference>
<evidence type="ECO:0000256" key="3">
    <source>
        <dbReference type="SAM" id="MobiDB-lite"/>
    </source>
</evidence>
<organism evidence="5 6">
    <name type="scientific">Cyclocybe aegerita</name>
    <name type="common">Black poplar mushroom</name>
    <name type="synonym">Agrocybe aegerita</name>
    <dbReference type="NCBI Taxonomy" id="1973307"/>
    <lineage>
        <taxon>Eukaryota</taxon>
        <taxon>Fungi</taxon>
        <taxon>Dikarya</taxon>
        <taxon>Basidiomycota</taxon>
        <taxon>Agaricomycotina</taxon>
        <taxon>Agaricomycetes</taxon>
        <taxon>Agaricomycetidae</taxon>
        <taxon>Agaricales</taxon>
        <taxon>Agaricineae</taxon>
        <taxon>Bolbitiaceae</taxon>
        <taxon>Cyclocybe</taxon>
    </lineage>
</organism>
<evidence type="ECO:0000259" key="4">
    <source>
        <dbReference type="PROSITE" id="PS50127"/>
    </source>
</evidence>
<keyword evidence="1" id="KW-0808">Transferase</keyword>
<dbReference type="Pfam" id="PF00179">
    <property type="entry name" value="UQ_con"/>
    <property type="match status" value="1"/>
</dbReference>
<gene>
    <name evidence="5" type="ORF">AAE3_LOCUS873</name>
</gene>
<evidence type="ECO:0000313" key="5">
    <source>
        <dbReference type="EMBL" id="CAA7258629.1"/>
    </source>
</evidence>
<keyword evidence="6" id="KW-1185">Reference proteome</keyword>
<feature type="region of interest" description="Disordered" evidence="3">
    <location>
        <begin position="582"/>
        <end position="665"/>
    </location>
</feature>
<dbReference type="SMART" id="SM00212">
    <property type="entry name" value="UBCc"/>
    <property type="match status" value="1"/>
</dbReference>
<dbReference type="AlphaFoldDB" id="A0A8S0WC52"/>
<proteinExistence type="predicted"/>
<dbReference type="Gene3D" id="3.10.110.10">
    <property type="entry name" value="Ubiquitin Conjugating Enzyme"/>
    <property type="match status" value="1"/>
</dbReference>
<dbReference type="InterPro" id="IPR016135">
    <property type="entry name" value="UBQ-conjugating_enzyme/RWD"/>
</dbReference>
<name>A0A8S0WC52_CYCAE</name>
<dbReference type="GO" id="GO:0061631">
    <property type="term" value="F:ubiquitin conjugating enzyme activity"/>
    <property type="evidence" value="ECO:0007669"/>
    <property type="project" value="TreeGrafter"/>
</dbReference>
<dbReference type="OrthoDB" id="1926878at2759"/>
<feature type="region of interest" description="Disordered" evidence="3">
    <location>
        <begin position="523"/>
        <end position="560"/>
    </location>
</feature>
<evidence type="ECO:0000313" key="6">
    <source>
        <dbReference type="Proteomes" id="UP000467700"/>
    </source>
</evidence>